<organism evidence="2 3">
    <name type="scientific">Ectocarpus siliculosus</name>
    <name type="common">Brown alga</name>
    <name type="synonym">Conferva siliculosa</name>
    <dbReference type="NCBI Taxonomy" id="2880"/>
    <lineage>
        <taxon>Eukaryota</taxon>
        <taxon>Sar</taxon>
        <taxon>Stramenopiles</taxon>
        <taxon>Ochrophyta</taxon>
        <taxon>PX clade</taxon>
        <taxon>Phaeophyceae</taxon>
        <taxon>Ectocarpales</taxon>
        <taxon>Ectocarpaceae</taxon>
        <taxon>Ectocarpus</taxon>
    </lineage>
</organism>
<reference evidence="2 3" key="1">
    <citation type="journal article" date="2010" name="Nature">
        <title>The Ectocarpus genome and the independent evolution of multicellularity in brown algae.</title>
        <authorList>
            <person name="Cock J.M."/>
            <person name="Sterck L."/>
            <person name="Rouze P."/>
            <person name="Scornet D."/>
            <person name="Allen A.E."/>
            <person name="Amoutzias G."/>
            <person name="Anthouard V."/>
            <person name="Artiguenave F."/>
            <person name="Aury J.M."/>
            <person name="Badger J.H."/>
            <person name="Beszteri B."/>
            <person name="Billiau K."/>
            <person name="Bonnet E."/>
            <person name="Bothwell J.H."/>
            <person name="Bowler C."/>
            <person name="Boyen C."/>
            <person name="Brownlee C."/>
            <person name="Carrano C.J."/>
            <person name="Charrier B."/>
            <person name="Cho G.Y."/>
            <person name="Coelho S.M."/>
            <person name="Collen J."/>
            <person name="Corre E."/>
            <person name="Da Silva C."/>
            <person name="Delage L."/>
            <person name="Delaroque N."/>
            <person name="Dittami S.M."/>
            <person name="Doulbeau S."/>
            <person name="Elias M."/>
            <person name="Farnham G."/>
            <person name="Gachon C.M."/>
            <person name="Gschloessl B."/>
            <person name="Heesch S."/>
            <person name="Jabbari K."/>
            <person name="Jubin C."/>
            <person name="Kawai H."/>
            <person name="Kimura K."/>
            <person name="Kloareg B."/>
            <person name="Kupper F.C."/>
            <person name="Lang D."/>
            <person name="Le Bail A."/>
            <person name="Leblanc C."/>
            <person name="Lerouge P."/>
            <person name="Lohr M."/>
            <person name="Lopez P.J."/>
            <person name="Martens C."/>
            <person name="Maumus F."/>
            <person name="Michel G."/>
            <person name="Miranda-Saavedra D."/>
            <person name="Morales J."/>
            <person name="Moreau H."/>
            <person name="Motomura T."/>
            <person name="Nagasato C."/>
            <person name="Napoli C.A."/>
            <person name="Nelson D.R."/>
            <person name="Nyvall-Collen P."/>
            <person name="Peters A.F."/>
            <person name="Pommier C."/>
            <person name="Potin P."/>
            <person name="Poulain J."/>
            <person name="Quesneville H."/>
            <person name="Read B."/>
            <person name="Rensing S.A."/>
            <person name="Ritter A."/>
            <person name="Rousvoal S."/>
            <person name="Samanta M."/>
            <person name="Samson G."/>
            <person name="Schroeder D.C."/>
            <person name="Segurens B."/>
            <person name="Strittmatter M."/>
            <person name="Tonon T."/>
            <person name="Tregear J.W."/>
            <person name="Valentin K."/>
            <person name="von Dassow P."/>
            <person name="Yamagishi T."/>
            <person name="Van de Peer Y."/>
            <person name="Wincker P."/>
        </authorList>
    </citation>
    <scope>NUCLEOTIDE SEQUENCE [LARGE SCALE GENOMIC DNA]</scope>
    <source>
        <strain evidence="3">Ec32 / CCAP1310/4</strain>
    </source>
</reference>
<feature type="compositionally biased region" description="Basic residues" evidence="1">
    <location>
        <begin position="40"/>
        <end position="51"/>
    </location>
</feature>
<name>D7G151_ECTSI</name>
<sequence>MTRKRRLLQETEARIAVGVVPYWEGGVDLGGDIDQEKKGTPRRSRRGKARRKQQDPAPIEQPKMGVNLPPMVSTREGKLLSVEVFGIGVLDHLRREDRGARVGHCSSGYVCGSPVPRGKEGNRWCQTPVRGSLESRMACMHHSHRRRAGGTGPSKEQLRYMMLADDFYDRQSGDICWQRVVSYLRARKCPRELAQRRQVLTAGGRAVAVADTKIVLHGFVQCLFFWLAACRLTRRGYEFTMVAHASKSDFKEFLSRLRRKAAWPPPSPASSPFVCMDDKRSGKRQRQMQHPSYYASGYDQRQPDLRNRSPIFDKDARCLGFERS</sequence>
<evidence type="ECO:0000313" key="2">
    <source>
        <dbReference type="EMBL" id="CBJ33161.1"/>
    </source>
</evidence>
<dbReference type="AlphaFoldDB" id="D7G151"/>
<evidence type="ECO:0000256" key="1">
    <source>
        <dbReference type="SAM" id="MobiDB-lite"/>
    </source>
</evidence>
<feature type="region of interest" description="Disordered" evidence="1">
    <location>
        <begin position="261"/>
        <end position="309"/>
    </location>
</feature>
<proteinExistence type="predicted"/>
<dbReference type="Proteomes" id="UP000002630">
    <property type="component" value="Linkage Group LG06"/>
</dbReference>
<dbReference type="EMBL" id="FN649731">
    <property type="protein sequence ID" value="CBJ33161.1"/>
    <property type="molecule type" value="Genomic_DNA"/>
</dbReference>
<accession>D7G151</accession>
<keyword evidence="3" id="KW-1185">Reference proteome</keyword>
<dbReference type="InParanoid" id="D7G151"/>
<feature type="region of interest" description="Disordered" evidence="1">
    <location>
        <begin position="27"/>
        <end position="68"/>
    </location>
</feature>
<evidence type="ECO:0000313" key="3">
    <source>
        <dbReference type="Proteomes" id="UP000002630"/>
    </source>
</evidence>
<dbReference type="OrthoDB" id="10322943at2759"/>
<gene>
    <name evidence="2" type="ORF">Esi_0435_0006</name>
</gene>
<dbReference type="EMBL" id="FN648636">
    <property type="protein sequence ID" value="CBJ33161.1"/>
    <property type="molecule type" value="Genomic_DNA"/>
</dbReference>
<protein>
    <submittedName>
        <fullName evidence="2">Uncharacterized protein</fullName>
    </submittedName>
</protein>